<evidence type="ECO:0000259" key="5">
    <source>
        <dbReference type="PROSITE" id="PS51092"/>
    </source>
</evidence>
<evidence type="ECO:0000256" key="1">
    <source>
        <dbReference type="ARBA" id="ARBA00022737"/>
    </source>
</evidence>
<keyword evidence="2" id="KW-1015">Disulfide bond</keyword>
<comment type="caution">
    <text evidence="3">Lacks conserved residue(s) required for the propagation of feature annotation.</text>
</comment>
<protein>
    <recommendedName>
        <fullName evidence="5">Fibronectin type-II domain-containing protein</fullName>
    </recommendedName>
</protein>
<sequence length="71" mass="7923">MVVKSDRPDEKSAKERPRGLPCPPGKKTDDPQGRCCVFPFEYGGVTYQSCTNGWCSFDEVYVGNWANCGKE</sequence>
<dbReference type="PROSITE" id="PS51092">
    <property type="entry name" value="FN2_2"/>
    <property type="match status" value="1"/>
</dbReference>
<dbReference type="InterPro" id="IPR000562">
    <property type="entry name" value="FN_type2_dom"/>
</dbReference>
<comment type="caution">
    <text evidence="6">The sequence shown here is derived from an EMBL/GenBank/DDBJ whole genome shotgun (WGS) entry which is preliminary data.</text>
</comment>
<dbReference type="InterPro" id="IPR013806">
    <property type="entry name" value="Kringle-like"/>
</dbReference>
<feature type="domain" description="Fibronectin type-II" evidence="5">
    <location>
        <begin position="31"/>
        <end position="70"/>
    </location>
</feature>
<proteinExistence type="predicted"/>
<dbReference type="Pfam" id="PF00040">
    <property type="entry name" value="fn2"/>
    <property type="match status" value="1"/>
</dbReference>
<keyword evidence="1" id="KW-0677">Repeat</keyword>
<dbReference type="SMART" id="SM00059">
    <property type="entry name" value="FN2"/>
    <property type="match status" value="1"/>
</dbReference>
<evidence type="ECO:0000313" key="6">
    <source>
        <dbReference type="EMBL" id="RMX58934.1"/>
    </source>
</evidence>
<dbReference type="SUPFAM" id="SSF57440">
    <property type="entry name" value="Kringle-like"/>
    <property type="match status" value="1"/>
</dbReference>
<gene>
    <name evidence="6" type="ORF">pdam_00022921</name>
</gene>
<feature type="compositionally biased region" description="Basic and acidic residues" evidence="4">
    <location>
        <begin position="1"/>
        <end position="18"/>
    </location>
</feature>
<evidence type="ECO:0000313" key="7">
    <source>
        <dbReference type="Proteomes" id="UP000275408"/>
    </source>
</evidence>
<reference evidence="6 7" key="1">
    <citation type="journal article" date="2018" name="Sci. Rep.">
        <title>Comparative analysis of the Pocillopora damicornis genome highlights role of immune system in coral evolution.</title>
        <authorList>
            <person name="Cunning R."/>
            <person name="Bay R.A."/>
            <person name="Gillette P."/>
            <person name="Baker A.C."/>
            <person name="Traylor-Knowles N."/>
        </authorList>
    </citation>
    <scope>NUCLEOTIDE SEQUENCE [LARGE SCALE GENOMIC DNA]</scope>
    <source>
        <strain evidence="6">RSMAS</strain>
        <tissue evidence="6">Whole animal</tissue>
    </source>
</reference>
<dbReference type="AlphaFoldDB" id="A0A3M6UZH6"/>
<dbReference type="OrthoDB" id="5981622at2759"/>
<dbReference type="Proteomes" id="UP000275408">
    <property type="component" value="Unassembled WGS sequence"/>
</dbReference>
<feature type="region of interest" description="Disordered" evidence="4">
    <location>
        <begin position="1"/>
        <end position="32"/>
    </location>
</feature>
<dbReference type="EMBL" id="RCHS01000419">
    <property type="protein sequence ID" value="RMX58934.1"/>
    <property type="molecule type" value="Genomic_DNA"/>
</dbReference>
<evidence type="ECO:0000256" key="4">
    <source>
        <dbReference type="SAM" id="MobiDB-lite"/>
    </source>
</evidence>
<dbReference type="InterPro" id="IPR036943">
    <property type="entry name" value="FN_type2_sf"/>
</dbReference>
<evidence type="ECO:0000256" key="2">
    <source>
        <dbReference type="ARBA" id="ARBA00023157"/>
    </source>
</evidence>
<keyword evidence="7" id="KW-1185">Reference proteome</keyword>
<accession>A0A3M6UZH6</accession>
<dbReference type="Gene3D" id="2.10.10.10">
    <property type="entry name" value="Fibronectin, type II, collagen-binding"/>
    <property type="match status" value="1"/>
</dbReference>
<evidence type="ECO:0000256" key="3">
    <source>
        <dbReference type="PROSITE-ProRule" id="PRU00479"/>
    </source>
</evidence>
<organism evidence="6 7">
    <name type="scientific">Pocillopora damicornis</name>
    <name type="common">Cauliflower coral</name>
    <name type="synonym">Millepora damicornis</name>
    <dbReference type="NCBI Taxonomy" id="46731"/>
    <lineage>
        <taxon>Eukaryota</taxon>
        <taxon>Metazoa</taxon>
        <taxon>Cnidaria</taxon>
        <taxon>Anthozoa</taxon>
        <taxon>Hexacorallia</taxon>
        <taxon>Scleractinia</taxon>
        <taxon>Astrocoeniina</taxon>
        <taxon>Pocilloporidae</taxon>
        <taxon>Pocillopora</taxon>
    </lineage>
</organism>
<name>A0A3M6UZH6_POCDA</name>